<evidence type="ECO:0000313" key="18">
    <source>
        <dbReference type="Proteomes" id="UP000011174"/>
    </source>
</evidence>
<dbReference type="GO" id="GO:0005737">
    <property type="term" value="C:cytoplasm"/>
    <property type="evidence" value="ECO:0007669"/>
    <property type="project" value="UniProtKB-SubCell"/>
</dbReference>
<evidence type="ECO:0000256" key="11">
    <source>
        <dbReference type="ARBA" id="ARBA00022840"/>
    </source>
</evidence>
<dbReference type="KEGG" id="udi:ASNER_037"/>
<reference evidence="17 18" key="1">
    <citation type="journal article" date="2013" name="Environ. Microbiol.">
        <title>The nutrient supplying capabilities of Uzinura, an endosymbiont of armoured scale insects.</title>
        <authorList>
            <person name="Sabree Z.L."/>
            <person name="Huang C.Y."/>
            <person name="Okusu A."/>
            <person name="Moran N.A."/>
            <person name="Normark B.B."/>
        </authorList>
    </citation>
    <scope>NUCLEOTIDE SEQUENCE [LARGE SCALE GENOMIC DNA]</scope>
    <source>
        <strain evidence="17 18">ASNER</strain>
    </source>
</reference>
<dbReference type="UniPathway" id="UPA00031">
    <property type="reaction ID" value="UER00006"/>
</dbReference>
<comment type="function">
    <text evidence="13">Catalyzes the condensation of ATP and 5-phosphoribose 1-diphosphate to form N'-(5'-phosphoribosyl)-ATP (PR-ATP). Has a crucial role in the pathway because the rate of histidine biosynthesis seems to be controlled primarily by regulation of HisG enzymatic activity.</text>
</comment>
<dbReference type="STRING" id="1133592.ASNER_037"/>
<dbReference type="NCBIfam" id="TIGR00070">
    <property type="entry name" value="hisG"/>
    <property type="match status" value="1"/>
</dbReference>
<comment type="catalytic activity">
    <reaction evidence="1">
        <text>1-(5-phospho-beta-D-ribosyl)-ATP + diphosphate = 5-phospho-alpha-D-ribose 1-diphosphate + ATP</text>
        <dbReference type="Rhea" id="RHEA:18473"/>
        <dbReference type="ChEBI" id="CHEBI:30616"/>
        <dbReference type="ChEBI" id="CHEBI:33019"/>
        <dbReference type="ChEBI" id="CHEBI:58017"/>
        <dbReference type="ChEBI" id="CHEBI:73183"/>
        <dbReference type="EC" id="2.4.2.17"/>
    </reaction>
</comment>
<evidence type="ECO:0000256" key="3">
    <source>
        <dbReference type="ARBA" id="ARBA00004667"/>
    </source>
</evidence>
<keyword evidence="6" id="KW-0963">Cytoplasm</keyword>
<dbReference type="AlphaFoldDB" id="L7VJE7"/>
<keyword evidence="15" id="KW-0812">Transmembrane</keyword>
<keyword evidence="15" id="KW-1133">Transmembrane helix</keyword>
<evidence type="ECO:0000256" key="1">
    <source>
        <dbReference type="ARBA" id="ARBA00000915"/>
    </source>
</evidence>
<evidence type="ECO:0000256" key="9">
    <source>
        <dbReference type="ARBA" id="ARBA00022679"/>
    </source>
</evidence>
<keyword evidence="18" id="KW-1185">Reference proteome</keyword>
<evidence type="ECO:0000256" key="13">
    <source>
        <dbReference type="ARBA" id="ARBA00024861"/>
    </source>
</evidence>
<dbReference type="PATRIC" id="fig|1133592.3.peg.30"/>
<dbReference type="InterPro" id="IPR018198">
    <property type="entry name" value="ATP_PRibTrfase_CS"/>
</dbReference>
<dbReference type="InterPro" id="IPR013820">
    <property type="entry name" value="ATP_PRibTrfase_cat"/>
</dbReference>
<keyword evidence="8 17" id="KW-0328">Glycosyltransferase</keyword>
<dbReference type="EMBL" id="CP003263">
    <property type="protein sequence ID" value="AGC66822.1"/>
    <property type="molecule type" value="Genomic_DNA"/>
</dbReference>
<dbReference type="Proteomes" id="UP000011174">
    <property type="component" value="Chromosome"/>
</dbReference>
<keyword evidence="11" id="KW-0067">ATP-binding</keyword>
<protein>
    <recommendedName>
        <fullName evidence="5 14">ATP phosphoribosyltransferase</fullName>
        <ecNumber evidence="4 14">2.4.2.17</ecNumber>
    </recommendedName>
</protein>
<dbReference type="PANTHER" id="PTHR21403:SF8">
    <property type="entry name" value="ATP PHOSPHORIBOSYLTRANSFERASE"/>
    <property type="match status" value="1"/>
</dbReference>
<evidence type="ECO:0000259" key="16">
    <source>
        <dbReference type="Pfam" id="PF01634"/>
    </source>
</evidence>
<dbReference type="GO" id="GO:0003879">
    <property type="term" value="F:ATP phosphoribosyltransferase activity"/>
    <property type="evidence" value="ECO:0007669"/>
    <property type="project" value="UniProtKB-UniRule"/>
</dbReference>
<keyword evidence="9 17" id="KW-0808">Transferase</keyword>
<accession>L7VJE7</accession>
<evidence type="ECO:0000256" key="6">
    <source>
        <dbReference type="ARBA" id="ARBA00022490"/>
    </source>
</evidence>
<keyword evidence="15" id="KW-0472">Membrane</keyword>
<keyword evidence="10" id="KW-0547">Nucleotide-binding</keyword>
<dbReference type="SUPFAM" id="SSF53850">
    <property type="entry name" value="Periplasmic binding protein-like II"/>
    <property type="match status" value="1"/>
</dbReference>
<dbReference type="GO" id="GO:0000105">
    <property type="term" value="P:L-histidine biosynthetic process"/>
    <property type="evidence" value="ECO:0007669"/>
    <property type="project" value="UniProtKB-UniRule"/>
</dbReference>
<dbReference type="InterPro" id="IPR001348">
    <property type="entry name" value="ATP_PRibTrfase_HisG"/>
</dbReference>
<evidence type="ECO:0000256" key="10">
    <source>
        <dbReference type="ARBA" id="ARBA00022741"/>
    </source>
</evidence>
<evidence type="ECO:0000256" key="14">
    <source>
        <dbReference type="NCBIfam" id="TIGR00070"/>
    </source>
</evidence>
<evidence type="ECO:0000256" key="12">
    <source>
        <dbReference type="ARBA" id="ARBA00023102"/>
    </source>
</evidence>
<feature type="transmembrane region" description="Helical" evidence="15">
    <location>
        <begin position="240"/>
        <end position="259"/>
    </location>
</feature>
<evidence type="ECO:0000313" key="17">
    <source>
        <dbReference type="EMBL" id="AGC66822.1"/>
    </source>
</evidence>
<dbReference type="HOGENOM" id="CLU_038115_1_0_10"/>
<organism evidence="17 18">
    <name type="scientific">Candidatus Uzinura diaspidicola str. ASNER</name>
    <dbReference type="NCBI Taxonomy" id="1133592"/>
    <lineage>
        <taxon>Bacteria</taxon>
        <taxon>Pseudomonadati</taxon>
        <taxon>Bacteroidota</taxon>
        <taxon>Flavobacteriia</taxon>
        <taxon>Flavobacteriales</taxon>
        <taxon>Candidatus Uzinura</taxon>
    </lineage>
</organism>
<comment type="pathway">
    <text evidence="3">Amino-acid biosynthesis; L-histidine biosynthesis; L-histidine from 5-phospho-alpha-D-ribose 1-diphosphate: step 1/9.</text>
</comment>
<dbReference type="OrthoDB" id="9801867at2"/>
<evidence type="ECO:0000256" key="2">
    <source>
        <dbReference type="ARBA" id="ARBA00004496"/>
    </source>
</evidence>
<comment type="subcellular location">
    <subcellularLocation>
        <location evidence="2">Cytoplasm</location>
    </subcellularLocation>
</comment>
<dbReference type="Pfam" id="PF01634">
    <property type="entry name" value="HisG"/>
    <property type="match status" value="1"/>
</dbReference>
<evidence type="ECO:0000256" key="4">
    <source>
        <dbReference type="ARBA" id="ARBA00011946"/>
    </source>
</evidence>
<evidence type="ECO:0000256" key="15">
    <source>
        <dbReference type="SAM" id="Phobius"/>
    </source>
</evidence>
<evidence type="ECO:0000256" key="8">
    <source>
        <dbReference type="ARBA" id="ARBA00022676"/>
    </source>
</evidence>
<evidence type="ECO:0000256" key="7">
    <source>
        <dbReference type="ARBA" id="ARBA00022605"/>
    </source>
</evidence>
<dbReference type="PROSITE" id="PS01316">
    <property type="entry name" value="ATP_P_PHORIBOSYLTR"/>
    <property type="match status" value="1"/>
</dbReference>
<proteinExistence type="predicted"/>
<dbReference type="PANTHER" id="PTHR21403">
    <property type="entry name" value="ATP PHOSPHORIBOSYLTRANSFERASE ATP-PRTASE"/>
    <property type="match status" value="1"/>
</dbReference>
<dbReference type="EC" id="2.4.2.17" evidence="4 14"/>
<dbReference type="Gene3D" id="3.40.190.10">
    <property type="entry name" value="Periplasmic binding protein-like II"/>
    <property type="match status" value="2"/>
</dbReference>
<keyword evidence="7" id="KW-0028">Amino-acid biosynthesis</keyword>
<name>L7VJE7_9FLAO</name>
<gene>
    <name evidence="17" type="primary">hisG</name>
    <name evidence="17" type="ORF">ASNER_037</name>
</gene>
<dbReference type="GO" id="GO:0005524">
    <property type="term" value="F:ATP binding"/>
    <property type="evidence" value="ECO:0007669"/>
    <property type="project" value="UniProtKB-KW"/>
</dbReference>
<dbReference type="FunFam" id="3.40.190.10:FF:000008">
    <property type="entry name" value="ATP phosphoribosyltransferase"/>
    <property type="match status" value="1"/>
</dbReference>
<evidence type="ECO:0000256" key="5">
    <source>
        <dbReference type="ARBA" id="ARBA00020998"/>
    </source>
</evidence>
<feature type="domain" description="ATP phosphoribosyltransferase catalytic" evidence="16">
    <location>
        <begin position="48"/>
        <end position="196"/>
    </location>
</feature>
<sequence>MKIALQKKGRLHEESINLLKACGINFPLDLSKDKLKISTYNLDIFFLRDDDIPSYIQEGVADIGIVGKNVVFEQEKSFLIKKHLGFGYCRLSFAVPKESLYKSSKDFSGKCIATSYPNILFKFLKEQNICSYIHKISGSVEIAPNIGVADAICDLVSSGSTLDSNDLKEIETIFSSEAVLICHPKSSRLAKKLIFRLQAFKRARDNKYLLLLFNAPNKKLEKIISFLHKSCKRLHRIPKAALWTYIQVIVPAFIIWNILDELKRNSVKDLVVLEKMRVF</sequence>
<keyword evidence="12" id="KW-0368">Histidine biosynthesis</keyword>